<accession>A0ABN9PHR4</accession>
<proteinExistence type="predicted"/>
<dbReference type="Proteomes" id="UP001189429">
    <property type="component" value="Unassembled WGS sequence"/>
</dbReference>
<evidence type="ECO:0000313" key="2">
    <source>
        <dbReference type="EMBL" id="CAK0792073.1"/>
    </source>
</evidence>
<name>A0ABN9PHR4_9DINO</name>
<reference evidence="2" key="1">
    <citation type="submission" date="2023-10" db="EMBL/GenBank/DDBJ databases">
        <authorList>
            <person name="Chen Y."/>
            <person name="Shah S."/>
            <person name="Dougan E. K."/>
            <person name="Thang M."/>
            <person name="Chan C."/>
        </authorList>
    </citation>
    <scope>NUCLEOTIDE SEQUENCE [LARGE SCALE GENOMIC DNA]</scope>
</reference>
<feature type="compositionally biased region" description="Low complexity" evidence="1">
    <location>
        <begin position="1"/>
        <end position="63"/>
    </location>
</feature>
<comment type="caution">
    <text evidence="2">The sequence shown here is derived from an EMBL/GenBank/DDBJ whole genome shotgun (WGS) entry which is preliminary data.</text>
</comment>
<evidence type="ECO:0000313" key="3">
    <source>
        <dbReference type="Proteomes" id="UP001189429"/>
    </source>
</evidence>
<gene>
    <name evidence="2" type="ORF">PCOR1329_LOCUS2787</name>
</gene>
<organism evidence="2 3">
    <name type="scientific">Prorocentrum cordatum</name>
    <dbReference type="NCBI Taxonomy" id="2364126"/>
    <lineage>
        <taxon>Eukaryota</taxon>
        <taxon>Sar</taxon>
        <taxon>Alveolata</taxon>
        <taxon>Dinophyceae</taxon>
        <taxon>Prorocentrales</taxon>
        <taxon>Prorocentraceae</taxon>
        <taxon>Prorocentrum</taxon>
    </lineage>
</organism>
<feature type="non-terminal residue" evidence="2">
    <location>
        <position position="1"/>
    </location>
</feature>
<evidence type="ECO:0000256" key="1">
    <source>
        <dbReference type="SAM" id="MobiDB-lite"/>
    </source>
</evidence>
<dbReference type="EMBL" id="CAUYUJ010000705">
    <property type="protein sequence ID" value="CAK0792073.1"/>
    <property type="molecule type" value="Genomic_DNA"/>
</dbReference>
<sequence length="191" mass="18831">ADPALGALRRGPPGLGLAADGPPGRAGPATEGAAPPGERAAGAPPRGRAQGGARAATRQLGGAAREEQLAAGGGGASRSDGSVAPRGSSPARARQRGRCSLPAAPRSGATAGRSTGSRSEAQGRASPAAPPHATAPPGICQCPCACGGWQAERARPDRLEQAVGAKHAPLPRHDVPPHWYRKGAGRLACIS</sequence>
<protein>
    <submittedName>
        <fullName evidence="2">Uncharacterized protein</fullName>
    </submittedName>
</protein>
<keyword evidence="3" id="KW-1185">Reference proteome</keyword>
<feature type="region of interest" description="Disordered" evidence="1">
    <location>
        <begin position="1"/>
        <end position="135"/>
    </location>
</feature>